<evidence type="ECO:0000259" key="5">
    <source>
        <dbReference type="PROSITE" id="PS51136"/>
    </source>
</evidence>
<dbReference type="PROSITE" id="PS50827">
    <property type="entry name" value="DDT"/>
    <property type="match status" value="1"/>
</dbReference>
<dbReference type="InterPro" id="IPR028941">
    <property type="entry name" value="WHIM2_dom"/>
</dbReference>
<dbReference type="Pfam" id="PF10537">
    <property type="entry name" value="WAC_Acf1_DNA_bd"/>
    <property type="match status" value="1"/>
</dbReference>
<dbReference type="GO" id="GO:0005634">
    <property type="term" value="C:nucleus"/>
    <property type="evidence" value="ECO:0007669"/>
    <property type="project" value="UniProtKB-SubCell"/>
</dbReference>
<evidence type="ECO:0000313" key="6">
    <source>
        <dbReference type="EnsemblPlants" id="Kaladp0040s0504.1.v1.1"/>
    </source>
</evidence>
<dbReference type="OMA" id="FVEVHCA"/>
<dbReference type="InterPro" id="IPR053271">
    <property type="entry name" value="DDT_domain"/>
</dbReference>
<dbReference type="Pfam" id="PF02791">
    <property type="entry name" value="DDT"/>
    <property type="match status" value="1"/>
</dbReference>
<organism evidence="6 7">
    <name type="scientific">Kalanchoe fedtschenkoi</name>
    <name type="common">Lavender scallops</name>
    <name type="synonym">South American air plant</name>
    <dbReference type="NCBI Taxonomy" id="63787"/>
    <lineage>
        <taxon>Eukaryota</taxon>
        <taxon>Viridiplantae</taxon>
        <taxon>Streptophyta</taxon>
        <taxon>Embryophyta</taxon>
        <taxon>Tracheophyta</taxon>
        <taxon>Spermatophyta</taxon>
        <taxon>Magnoliopsida</taxon>
        <taxon>eudicotyledons</taxon>
        <taxon>Gunneridae</taxon>
        <taxon>Pentapetalae</taxon>
        <taxon>Saxifragales</taxon>
        <taxon>Crassulaceae</taxon>
        <taxon>Kalanchoe</taxon>
    </lineage>
</organism>
<proteinExistence type="predicted"/>
<dbReference type="PANTHER" id="PTHR15546">
    <property type="entry name" value="BROMODOMAIN ADJACENT TO ZINC FINGER DOMAIN, 2A"/>
    <property type="match status" value="1"/>
</dbReference>
<evidence type="ECO:0000256" key="2">
    <source>
        <dbReference type="ARBA" id="ARBA00023242"/>
    </source>
</evidence>
<feature type="domain" description="DDT" evidence="4">
    <location>
        <begin position="295"/>
        <end position="356"/>
    </location>
</feature>
<dbReference type="Pfam" id="PF15613">
    <property type="entry name" value="WSD"/>
    <property type="match status" value="1"/>
</dbReference>
<name>A0A7N0TNB0_KALFE</name>
<comment type="subcellular location">
    <subcellularLocation>
        <location evidence="1 3">Nucleus</location>
    </subcellularLocation>
</comment>
<sequence length="693" mass="80923">MPLLKRKPHVPLEPPAELKPLDRVYQIRFTKEIFCDYHQYLNRMNLYRQRLWTCKMTGKSNLTFEEALVSEQRASEKVKQLPSELVETALRSIQFCMLPLRDLVHEVTEKLQEHLFEGIELFGKKDNGVHLCRLLRILEEGPGVTRYEVVWLDTDKKITESTVMNGEDLIRKKLPFTREVLKSFIRESTYRSIPWVLHDGIAKKYGIQTAIPEELRSQVFLDDDLRVCNKTKKTAKGGKEKSACQRKIFAESNEADQSIQEPVKYPIDDLLVQLSFDDPVFTERPLPSSDFIVPTECIGDLLMVWDFCSSYGRLLHIWPFSLDDFENALCRKDTNLVILVEAHSALLRFLIKDGGAYASAIQAKKRKLKITLLKWAEYLCDFLEIIDLPELRNCISTIKRGHYGLLESHFKVKIFRELVDHAIATESFREKIEEYVEQRQELGASRREEALEDAKRRRKDKEDVKLDSVTNGAADVHSLDFGESNLQLITTGNNRERNGNAEGIDVVVYRRRRPCDKSNDSRTSAVKYGNGQDVELDLQDHDDDNGKKEVYKTNKDHRREYYEKEMEKRVIRANPLGIDRHFNRYWWFFRDSRIFVESSDSKQWGFYSTKEELDAFMGSLNLKGIRERALFKKLENHYQRISSKLQKRSKDIARSMTSDEAVVRRSTRVRAPPGDNPANSFLNYENKWKEINL</sequence>
<feature type="domain" description="WAC" evidence="5">
    <location>
        <begin position="22"/>
        <end position="127"/>
    </location>
</feature>
<dbReference type="InterPro" id="IPR013136">
    <property type="entry name" value="WSTF_Acf1_Cbp146"/>
</dbReference>
<evidence type="ECO:0000259" key="4">
    <source>
        <dbReference type="PROSITE" id="PS50827"/>
    </source>
</evidence>
<dbReference type="EnsemblPlants" id="Kaladp0040s0504.1.v1.1">
    <property type="protein sequence ID" value="Kaladp0040s0504.1.v1.1"/>
    <property type="gene ID" value="Kaladp0040s0504.v1.1"/>
</dbReference>
<keyword evidence="7" id="KW-1185">Reference proteome</keyword>
<evidence type="ECO:0000313" key="7">
    <source>
        <dbReference type="Proteomes" id="UP000594263"/>
    </source>
</evidence>
<reference evidence="6" key="1">
    <citation type="submission" date="2021-01" db="UniProtKB">
        <authorList>
            <consortium name="EnsemblPlants"/>
        </authorList>
    </citation>
    <scope>IDENTIFICATION</scope>
</reference>
<dbReference type="Gramene" id="Kaladp0040s0504.1.v1.1">
    <property type="protein sequence ID" value="Kaladp0040s0504.1.v1.1"/>
    <property type="gene ID" value="Kaladp0040s0504.v1.1"/>
</dbReference>
<dbReference type="GO" id="GO:0000785">
    <property type="term" value="C:chromatin"/>
    <property type="evidence" value="ECO:0007669"/>
    <property type="project" value="UniProtKB-ARBA"/>
</dbReference>
<dbReference type="Proteomes" id="UP000594263">
    <property type="component" value="Unplaced"/>
</dbReference>
<dbReference type="PANTHER" id="PTHR15546:SF2">
    <property type="entry name" value="DDT DOMAIN-CONTAINING PROTEIN DDB_G0282237"/>
    <property type="match status" value="1"/>
</dbReference>
<evidence type="ECO:0000256" key="1">
    <source>
        <dbReference type="ARBA" id="ARBA00004123"/>
    </source>
</evidence>
<dbReference type="PROSITE" id="PS51136">
    <property type="entry name" value="WAC"/>
    <property type="match status" value="1"/>
</dbReference>
<protein>
    <recommendedName>
        <fullName evidence="8">DDT domain-containing protein</fullName>
    </recommendedName>
</protein>
<evidence type="ECO:0000256" key="3">
    <source>
        <dbReference type="PROSITE-ProRule" id="PRU00475"/>
    </source>
</evidence>
<dbReference type="InterPro" id="IPR018501">
    <property type="entry name" value="DDT_dom"/>
</dbReference>
<accession>A0A7N0TNB0</accession>
<dbReference type="AlphaFoldDB" id="A0A7N0TNB0"/>
<dbReference type="SMART" id="SM00571">
    <property type="entry name" value="DDT"/>
    <property type="match status" value="1"/>
</dbReference>
<evidence type="ECO:0008006" key="8">
    <source>
        <dbReference type="Google" id="ProtNLM"/>
    </source>
</evidence>
<keyword evidence="2 3" id="KW-0539">Nucleus</keyword>